<sequence>MTDMDSNGDGKLSKSEVRGPLKNDFSRIDRNNDGFISEDELPKPPMKK</sequence>
<dbReference type="InterPro" id="IPR002048">
    <property type="entry name" value="EF_hand_dom"/>
</dbReference>
<dbReference type="EMBL" id="BBMT01000012">
    <property type="protein sequence ID" value="GAL36825.1"/>
    <property type="molecule type" value="Genomic_DNA"/>
</dbReference>
<reference evidence="3 4" key="2">
    <citation type="submission" date="2014-09" db="EMBL/GenBank/DDBJ databases">
        <authorList>
            <consortium name="NBRP consortium"/>
            <person name="Sawabe T."/>
            <person name="Meirelles P."/>
            <person name="Nakanishi M."/>
            <person name="Sayaka M."/>
            <person name="Hattori M."/>
            <person name="Ohkuma M."/>
        </authorList>
    </citation>
    <scope>NUCLEOTIDE SEQUENCE [LARGE SCALE GENOMIC DNA]</scope>
    <source>
        <strain evidence="3 4">JCM 19240</strain>
    </source>
</reference>
<dbReference type="Gene3D" id="1.10.238.10">
    <property type="entry name" value="EF-hand"/>
    <property type="match status" value="1"/>
</dbReference>
<dbReference type="PROSITE" id="PS00018">
    <property type="entry name" value="EF_HAND_1"/>
    <property type="match status" value="2"/>
</dbReference>
<protein>
    <recommendedName>
        <fullName evidence="2">EF-hand domain-containing protein</fullName>
    </recommendedName>
</protein>
<keyword evidence="4" id="KW-1185">Reference proteome</keyword>
<dbReference type="InterPro" id="IPR011992">
    <property type="entry name" value="EF-hand-dom_pair"/>
</dbReference>
<dbReference type="AlphaFoldDB" id="A0A090TA18"/>
<feature type="domain" description="EF-hand" evidence="2">
    <location>
        <begin position="24"/>
        <end position="41"/>
    </location>
</feature>
<dbReference type="Pfam" id="PF13202">
    <property type="entry name" value="EF-hand_5"/>
    <property type="match status" value="2"/>
</dbReference>
<dbReference type="GO" id="GO:0005509">
    <property type="term" value="F:calcium ion binding"/>
    <property type="evidence" value="ECO:0007669"/>
    <property type="project" value="InterPro"/>
</dbReference>
<evidence type="ECO:0000313" key="4">
    <source>
        <dbReference type="Proteomes" id="UP000029224"/>
    </source>
</evidence>
<dbReference type="Proteomes" id="UP000029224">
    <property type="component" value="Unassembled WGS sequence"/>
</dbReference>
<proteinExistence type="predicted"/>
<accession>A0A090TA18</accession>
<organism evidence="3 4">
    <name type="scientific">Vibrio maritimus</name>
    <dbReference type="NCBI Taxonomy" id="990268"/>
    <lineage>
        <taxon>Bacteria</taxon>
        <taxon>Pseudomonadati</taxon>
        <taxon>Pseudomonadota</taxon>
        <taxon>Gammaproteobacteria</taxon>
        <taxon>Vibrionales</taxon>
        <taxon>Vibrionaceae</taxon>
        <taxon>Vibrio</taxon>
    </lineage>
</organism>
<name>A0A090TA18_9VIBR</name>
<dbReference type="InterPro" id="IPR018247">
    <property type="entry name" value="EF_Hand_1_Ca_BS"/>
</dbReference>
<feature type="region of interest" description="Disordered" evidence="1">
    <location>
        <begin position="1"/>
        <end position="48"/>
    </location>
</feature>
<dbReference type="SUPFAM" id="SSF47473">
    <property type="entry name" value="EF-hand"/>
    <property type="match status" value="1"/>
</dbReference>
<comment type="caution">
    <text evidence="3">The sequence shown here is derived from an EMBL/GenBank/DDBJ whole genome shotgun (WGS) entry which is preliminary data.</text>
</comment>
<dbReference type="OrthoDB" id="6106455at2"/>
<feature type="domain" description="EF-hand" evidence="2">
    <location>
        <begin position="4"/>
        <end position="17"/>
    </location>
</feature>
<feature type="compositionally biased region" description="Basic and acidic residues" evidence="1">
    <location>
        <begin position="11"/>
        <end position="32"/>
    </location>
</feature>
<evidence type="ECO:0000256" key="1">
    <source>
        <dbReference type="SAM" id="MobiDB-lite"/>
    </source>
</evidence>
<evidence type="ECO:0000259" key="2">
    <source>
        <dbReference type="Pfam" id="PF13202"/>
    </source>
</evidence>
<evidence type="ECO:0000313" key="3">
    <source>
        <dbReference type="EMBL" id="GAL36825.1"/>
    </source>
</evidence>
<gene>
    <name evidence="3" type="ORF">JCM19240_2894</name>
</gene>
<reference evidence="3 4" key="1">
    <citation type="submission" date="2014-09" db="EMBL/GenBank/DDBJ databases">
        <title>Vibrio maritimus JCM 19240. (C210) whole genome shotgun sequence.</title>
        <authorList>
            <person name="Sawabe T."/>
            <person name="Meirelles P."/>
            <person name="Nakanishi M."/>
            <person name="Sayaka M."/>
            <person name="Hattori M."/>
            <person name="Ohkuma M."/>
        </authorList>
    </citation>
    <scope>NUCLEOTIDE SEQUENCE [LARGE SCALE GENOMIC DNA]</scope>
    <source>
        <strain evidence="3 4">JCM 19240</strain>
    </source>
</reference>